<reference evidence="4 5" key="1">
    <citation type="journal article" date="2006" name="Mol. Plant Microbe Interact.">
        <title>Identification of open reading frames unique to a select agent: Ralstonia solanacearum race 3 biovar 2.</title>
        <authorList>
            <person name="Gabriel D.W."/>
            <person name="Allen C."/>
            <person name="Schell M."/>
            <person name="Denny T.P."/>
            <person name="Greenberg J.T."/>
            <person name="Duan Y.P."/>
            <person name="Flores-Cruz Z."/>
            <person name="Huang Q."/>
            <person name="Clifford J.M."/>
            <person name="Presting G."/>
            <person name="Gonzalez E.T."/>
            <person name="Reddy J."/>
            <person name="Elphinstone J."/>
            <person name="Swanson J."/>
            <person name="Yao J."/>
            <person name="Mulholland V."/>
            <person name="Liu L."/>
            <person name="Farmerie W."/>
            <person name="Patnaikuni M."/>
            <person name="Balogh B."/>
            <person name="Norman D."/>
            <person name="Alvarez A."/>
            <person name="Castillo J.A."/>
            <person name="Jones J."/>
            <person name="Saddler G."/>
            <person name="Walunas T."/>
            <person name="Zhukov A."/>
            <person name="Mikhailova N."/>
        </authorList>
    </citation>
    <scope>NUCLEOTIDE SEQUENCE [LARGE SCALE GENOMIC DNA]</scope>
    <source>
        <strain evidence="4 5">UW551</strain>
    </source>
</reference>
<dbReference type="AlphaFoldDB" id="A0AB33VC30"/>
<gene>
    <name evidence="4" type="ORF">RRSL_02470</name>
</gene>
<dbReference type="Pfam" id="PF02737">
    <property type="entry name" value="3HCDH_N"/>
    <property type="match status" value="1"/>
</dbReference>
<evidence type="ECO:0000256" key="1">
    <source>
        <dbReference type="ARBA" id="ARBA00023002"/>
    </source>
</evidence>
<accession>A0AB33VC30</accession>
<protein>
    <submittedName>
        <fullName evidence="4">3-hydroxybutyryl-CoA dehydrogenase</fullName>
        <ecNumber evidence="4">1.1.1.157</ecNumber>
    </submittedName>
</protein>
<organism evidence="4 5">
    <name type="scientific">Ralstonia solanacearum (strain UW551)</name>
    <dbReference type="NCBI Taxonomy" id="342110"/>
    <lineage>
        <taxon>Bacteria</taxon>
        <taxon>Pseudomonadati</taxon>
        <taxon>Pseudomonadota</taxon>
        <taxon>Betaproteobacteria</taxon>
        <taxon>Burkholderiales</taxon>
        <taxon>Burkholderiaceae</taxon>
        <taxon>Ralstonia</taxon>
        <taxon>Ralstonia solanacearum species complex</taxon>
    </lineage>
</organism>
<dbReference type="GO" id="GO:0006631">
    <property type="term" value="P:fatty acid metabolic process"/>
    <property type="evidence" value="ECO:0007669"/>
    <property type="project" value="InterPro"/>
</dbReference>
<dbReference type="InterPro" id="IPR013328">
    <property type="entry name" value="6PGD_dom2"/>
</dbReference>
<dbReference type="InterPro" id="IPR008927">
    <property type="entry name" value="6-PGluconate_DH-like_C_sf"/>
</dbReference>
<name>A0AB33VC30_RALSU</name>
<feature type="domain" description="3-hydroxyacyl-CoA dehydrogenase NAD binding" evidence="3">
    <location>
        <begin position="25"/>
        <end position="201"/>
    </location>
</feature>
<dbReference type="InterPro" id="IPR006108">
    <property type="entry name" value="3HC_DH_C"/>
</dbReference>
<dbReference type="EMBL" id="AAKL01000030">
    <property type="protein sequence ID" value="EAP72400.1"/>
    <property type="molecule type" value="Genomic_DNA"/>
</dbReference>
<proteinExistence type="predicted"/>
<dbReference type="Gene3D" id="1.10.1040.10">
    <property type="entry name" value="N-(1-d-carboxylethyl)-l-norvaline Dehydrogenase, domain 2"/>
    <property type="match status" value="2"/>
</dbReference>
<dbReference type="SUPFAM" id="SSF51735">
    <property type="entry name" value="NAD(P)-binding Rossmann-fold domains"/>
    <property type="match status" value="1"/>
</dbReference>
<dbReference type="Proteomes" id="UP000005933">
    <property type="component" value="Unassembled WGS sequence"/>
</dbReference>
<dbReference type="EC" id="1.1.1.157" evidence="4"/>
<evidence type="ECO:0000313" key="4">
    <source>
        <dbReference type="EMBL" id="EAP72400.1"/>
    </source>
</evidence>
<dbReference type="Gene3D" id="3.40.50.720">
    <property type="entry name" value="NAD(P)-binding Rossmann-like Domain"/>
    <property type="match status" value="1"/>
</dbReference>
<dbReference type="Pfam" id="PF00725">
    <property type="entry name" value="3HCDH"/>
    <property type="match status" value="2"/>
</dbReference>
<dbReference type="GO" id="GO:0008691">
    <property type="term" value="F:3-hydroxybutyryl-CoA dehydrogenase activity"/>
    <property type="evidence" value="ECO:0007669"/>
    <property type="project" value="UniProtKB-EC"/>
</dbReference>
<comment type="caution">
    <text evidence="4">The sequence shown here is derived from an EMBL/GenBank/DDBJ whole genome shotgun (WGS) entry which is preliminary data.</text>
</comment>
<feature type="domain" description="3-hydroxyacyl-CoA dehydrogenase C-terminal" evidence="2">
    <location>
        <begin position="205"/>
        <end position="302"/>
    </location>
</feature>
<dbReference type="PANTHER" id="PTHR48075:SF5">
    <property type="entry name" value="3-HYDROXYBUTYRYL-COA DEHYDROGENASE"/>
    <property type="match status" value="1"/>
</dbReference>
<feature type="domain" description="3-hydroxyacyl-CoA dehydrogenase C-terminal" evidence="2">
    <location>
        <begin position="432"/>
        <end position="515"/>
    </location>
</feature>
<dbReference type="SUPFAM" id="SSF48179">
    <property type="entry name" value="6-phosphogluconate dehydrogenase C-terminal domain-like"/>
    <property type="match status" value="2"/>
</dbReference>
<evidence type="ECO:0000259" key="3">
    <source>
        <dbReference type="Pfam" id="PF02737"/>
    </source>
</evidence>
<sequence length="523" mass="55181">MKKSHARAILAGLASFTAGFRMNCIGIVGTGAMGRGIAQIAAQAGLRVKLFDANPQAVEAARAALADTLARLAAKGKLTADEADAAVAHLVPATALADLADCDLVVEAIVENLEAKRDLFRQLEAIVGPQTILASNTSSLSITAIAAACRRPERVAGFHCFNPVPLMKVVEVIDGLRSAPATGDALAVLARRMGHAAVRCIDRPGFIVNHAGRGMNTEGLRVVQEGVTAFADVDAVMREQAGFRMGPFELMDLTGLDVSHPVMESIYRQFYDEPRYRPSQITAVRLAGGLLGRKTGEGFYRYPDAQKQPPTEAAAPTVRPKSVWVSRAHAAGHAAAQRLLLDLGVTPEGGAWPSAEALIVVTPRGLDASAAAAAEGLDGRRTVALDTLYPFAATRRRTLMTTPATDPAYRDAAHGLFACDGVPVTVIRDSGGFVAQRIVACIVNIACDIAQQRIATPADIDLAVTLGLGYPQGPLALGDTLGAGAVLEVLQNLTTLYGDPRYRPSPWLLRRARLGLSLRTPDA</sequence>
<dbReference type="NCBIfam" id="NF006124">
    <property type="entry name" value="PRK08268.1"/>
    <property type="match status" value="1"/>
</dbReference>
<evidence type="ECO:0000259" key="2">
    <source>
        <dbReference type="Pfam" id="PF00725"/>
    </source>
</evidence>
<dbReference type="InterPro" id="IPR036291">
    <property type="entry name" value="NAD(P)-bd_dom_sf"/>
</dbReference>
<dbReference type="PANTHER" id="PTHR48075">
    <property type="entry name" value="3-HYDROXYACYL-COA DEHYDROGENASE FAMILY PROTEIN"/>
    <property type="match status" value="1"/>
</dbReference>
<evidence type="ECO:0000313" key="5">
    <source>
        <dbReference type="Proteomes" id="UP000005933"/>
    </source>
</evidence>
<dbReference type="FunFam" id="3.40.50.720:FF:000009">
    <property type="entry name" value="Fatty oxidation complex, alpha subunit"/>
    <property type="match status" value="1"/>
</dbReference>
<keyword evidence="1 4" id="KW-0560">Oxidoreductase</keyword>
<dbReference type="GO" id="GO:0070403">
    <property type="term" value="F:NAD+ binding"/>
    <property type="evidence" value="ECO:0007669"/>
    <property type="project" value="InterPro"/>
</dbReference>
<dbReference type="InterPro" id="IPR006176">
    <property type="entry name" value="3-OHacyl-CoA_DH_NAD-bd"/>
</dbReference>